<dbReference type="AlphaFoldDB" id="A0A915IG18"/>
<sequence length="75" mass="7452">MRIVGQSGCFAGQLRFNSWHGTGWGNVGAVGGCDVAVGGNEVAEDVAGSTSIEGGGSSGALNKSFGGFFKASIRL</sequence>
<proteinExistence type="predicted"/>
<dbReference type="Proteomes" id="UP000887565">
    <property type="component" value="Unplaced"/>
</dbReference>
<reference evidence="2" key="1">
    <citation type="submission" date="2022-11" db="UniProtKB">
        <authorList>
            <consortium name="WormBaseParasite"/>
        </authorList>
    </citation>
    <scope>IDENTIFICATION</scope>
</reference>
<accession>A0A915IG18</accession>
<protein>
    <submittedName>
        <fullName evidence="2">Uncharacterized protein</fullName>
    </submittedName>
</protein>
<organism evidence="1 2">
    <name type="scientific">Romanomermis culicivorax</name>
    <name type="common">Nematode worm</name>
    <dbReference type="NCBI Taxonomy" id="13658"/>
    <lineage>
        <taxon>Eukaryota</taxon>
        <taxon>Metazoa</taxon>
        <taxon>Ecdysozoa</taxon>
        <taxon>Nematoda</taxon>
        <taxon>Enoplea</taxon>
        <taxon>Dorylaimia</taxon>
        <taxon>Mermithida</taxon>
        <taxon>Mermithoidea</taxon>
        <taxon>Mermithidae</taxon>
        <taxon>Romanomermis</taxon>
    </lineage>
</organism>
<dbReference type="PROSITE" id="PS51257">
    <property type="entry name" value="PROKAR_LIPOPROTEIN"/>
    <property type="match status" value="1"/>
</dbReference>
<evidence type="ECO:0000313" key="2">
    <source>
        <dbReference type="WBParaSite" id="nRc.2.0.1.t12853-RA"/>
    </source>
</evidence>
<name>A0A915IG18_ROMCU</name>
<keyword evidence="1" id="KW-1185">Reference proteome</keyword>
<evidence type="ECO:0000313" key="1">
    <source>
        <dbReference type="Proteomes" id="UP000887565"/>
    </source>
</evidence>
<dbReference type="WBParaSite" id="nRc.2.0.1.t12853-RA">
    <property type="protein sequence ID" value="nRc.2.0.1.t12853-RA"/>
    <property type="gene ID" value="nRc.2.0.1.g12853"/>
</dbReference>